<accession>A0A7C9QU21</accession>
<evidence type="ECO:0000259" key="3">
    <source>
        <dbReference type="SMART" id="SM00062"/>
    </source>
</evidence>
<dbReference type="Pfam" id="PF00497">
    <property type="entry name" value="SBP_bac_3"/>
    <property type="match status" value="1"/>
</dbReference>
<evidence type="ECO:0000256" key="2">
    <source>
        <dbReference type="SAM" id="SignalP"/>
    </source>
</evidence>
<feature type="chain" id="PRO_5028972575" evidence="2">
    <location>
        <begin position="23"/>
        <end position="256"/>
    </location>
</feature>
<organism evidence="4 5">
    <name type="scientific">Magnetospirillum aberrantis SpK</name>
    <dbReference type="NCBI Taxonomy" id="908842"/>
    <lineage>
        <taxon>Bacteria</taxon>
        <taxon>Pseudomonadati</taxon>
        <taxon>Pseudomonadota</taxon>
        <taxon>Alphaproteobacteria</taxon>
        <taxon>Rhodospirillales</taxon>
        <taxon>Rhodospirillaceae</taxon>
        <taxon>Magnetospirillum</taxon>
    </lineage>
</organism>
<dbReference type="Proteomes" id="UP000480684">
    <property type="component" value="Unassembled WGS sequence"/>
</dbReference>
<gene>
    <name evidence="4" type="ORF">G4223_04340</name>
</gene>
<evidence type="ECO:0000313" key="5">
    <source>
        <dbReference type="Proteomes" id="UP000480684"/>
    </source>
</evidence>
<reference evidence="4 5" key="1">
    <citation type="submission" date="2020-02" db="EMBL/GenBank/DDBJ databases">
        <authorList>
            <person name="Dziuba M."/>
            <person name="Kuznetsov B."/>
            <person name="Mardanov A."/>
            <person name="Ravin N."/>
            <person name="Grouzdev D."/>
        </authorList>
    </citation>
    <scope>NUCLEOTIDE SEQUENCE [LARGE SCALE GENOMIC DNA]</scope>
    <source>
        <strain evidence="4 5">SpK</strain>
    </source>
</reference>
<dbReference type="PANTHER" id="PTHR35936">
    <property type="entry name" value="MEMBRANE-BOUND LYTIC MUREIN TRANSGLYCOSYLASE F"/>
    <property type="match status" value="1"/>
</dbReference>
<protein>
    <submittedName>
        <fullName evidence="4">Amino acid ABC transporter substrate-binding protein</fullName>
    </submittedName>
</protein>
<evidence type="ECO:0000313" key="4">
    <source>
        <dbReference type="EMBL" id="NFV79336.1"/>
    </source>
</evidence>
<dbReference type="SMART" id="SM00062">
    <property type="entry name" value="PBPb"/>
    <property type="match status" value="1"/>
</dbReference>
<keyword evidence="1 2" id="KW-0732">Signal</keyword>
<dbReference type="AlphaFoldDB" id="A0A7C9QU21"/>
<dbReference type="Gene3D" id="3.40.190.10">
    <property type="entry name" value="Periplasmic binding protein-like II"/>
    <property type="match status" value="2"/>
</dbReference>
<dbReference type="PANTHER" id="PTHR35936:SF25">
    <property type="entry name" value="ABC TRANSPORTER SUBSTRATE-BINDING PROTEIN"/>
    <property type="match status" value="1"/>
</dbReference>
<sequence length="256" mass="28266">MVKRILVMIALVLASSSSVVRAADVVRVGGYDFPPFVETGAGGAPSGLSVDLIAALNKAQSQYEFRFVTTSARRRYADVEAGQFDLMFFESPEWGWAARGAPVDFSNVFLKGGEVYIAPAKSGRGQEWFDDLKGKRLVGILGYHYGFAGFEADPDALARTWGMKLLNNHRSSIEMVLADRMDVAVVTDAYLWAYLSRNPAARERLLISDRYDQHYNHRVLVRRGGAIDVDTVNRLLSTLEQNGTLAALWKAAGVVR</sequence>
<feature type="domain" description="Solute-binding protein family 3/N-terminal" evidence="3">
    <location>
        <begin position="25"/>
        <end position="256"/>
    </location>
</feature>
<keyword evidence="5" id="KW-1185">Reference proteome</keyword>
<name>A0A7C9QU21_9PROT</name>
<dbReference type="SUPFAM" id="SSF53850">
    <property type="entry name" value="Periplasmic binding protein-like II"/>
    <property type="match status" value="1"/>
</dbReference>
<dbReference type="EMBL" id="JAAIYP010000026">
    <property type="protein sequence ID" value="NFV79336.1"/>
    <property type="molecule type" value="Genomic_DNA"/>
</dbReference>
<proteinExistence type="predicted"/>
<evidence type="ECO:0000256" key="1">
    <source>
        <dbReference type="ARBA" id="ARBA00022729"/>
    </source>
</evidence>
<feature type="signal peptide" evidence="2">
    <location>
        <begin position="1"/>
        <end position="22"/>
    </location>
</feature>
<comment type="caution">
    <text evidence="4">The sequence shown here is derived from an EMBL/GenBank/DDBJ whole genome shotgun (WGS) entry which is preliminary data.</text>
</comment>
<dbReference type="InterPro" id="IPR001638">
    <property type="entry name" value="Solute-binding_3/MltF_N"/>
</dbReference>